<comment type="caution">
    <text evidence="1">The sequence shown here is derived from an EMBL/GenBank/DDBJ whole genome shotgun (WGS) entry which is preliminary data.</text>
</comment>
<protein>
    <recommendedName>
        <fullName evidence="3">DUF3945 domain-containing protein</fullName>
    </recommendedName>
</protein>
<dbReference type="EMBL" id="QWIV01000003">
    <property type="protein sequence ID" value="RMZ61288.1"/>
    <property type="molecule type" value="Genomic_DNA"/>
</dbReference>
<accession>A0A3M7LEX9</accession>
<name>A0A3M7LEX9_9FLAO</name>
<sequence>MENLNNKIILSEKQKEIFLKNGHINLPKEDAPDELKVTLSIIPDGVKAAWYNGEVETLKKEDILTNVNKNRSVENLTQVLIDKLNSYYENKEEPMYNFDTIGGQRILDLSLDINHNKEAVAAVIKYISLEPPIEPEAKNYRLNDVMLDGDAYMKEFNKYKNEVNFFDKELSETIQELQKHNISTEKVDSLGINPIDGWVFKELNDDLSKDFAEYLRKEGHKDVIFNDKVLLSPAEIKIREELSHLNTSDFHKELGNRYAAELSKPTELSKGLNVNEISEKQSYHWNLSVVISEDFKTKESLNNLVNQFNELQYKNFNFLKDQIKYLGFGIKESLHLELANKITQGTDNFKIDHHTEMNHFKSNQIKFELSFNKSKETGNVFLNSYEVNLSNKEKEQDVSFTVDLKKIPFSAKEAVNLIEGRSVRTEINLKNRDKEDVFVKIDFQNPNENGKYNLNKFSPNYGVNTSEILKKSNVLTANDEIKNKLIKSLEKGNVVPLIIKNNEGNNKLNAVLNPQFKTLNLYDFKMQRVSNIQSMQNTSISIEKQTNEKNNIQQSTQRKL</sequence>
<evidence type="ECO:0008006" key="3">
    <source>
        <dbReference type="Google" id="ProtNLM"/>
    </source>
</evidence>
<dbReference type="AlphaFoldDB" id="A0A3M7LEX9"/>
<gene>
    <name evidence="1" type="ORF">D1632_00305</name>
</gene>
<dbReference type="RefSeq" id="WP_122545282.1">
    <property type="nucleotide sequence ID" value="NZ_QWIV01000003.1"/>
</dbReference>
<evidence type="ECO:0000313" key="2">
    <source>
        <dbReference type="Proteomes" id="UP000267524"/>
    </source>
</evidence>
<reference evidence="1 2" key="1">
    <citation type="submission" date="2018-08" db="EMBL/GenBank/DDBJ databases">
        <title>Chryseobacterium nematophagum: a novel matrix digesting pathogen of nematodes.</title>
        <authorList>
            <person name="Page A."/>
            <person name="Roberts M."/>
            <person name="Felix M.-A."/>
            <person name="Weir W."/>
        </authorList>
    </citation>
    <scope>NUCLEOTIDE SEQUENCE [LARGE SCALE GENOMIC DNA]</scope>
    <source>
        <strain evidence="1 2">JUb275</strain>
    </source>
</reference>
<evidence type="ECO:0000313" key="1">
    <source>
        <dbReference type="EMBL" id="RMZ61288.1"/>
    </source>
</evidence>
<dbReference type="Proteomes" id="UP000267524">
    <property type="component" value="Unassembled WGS sequence"/>
</dbReference>
<keyword evidence="2" id="KW-1185">Reference proteome</keyword>
<organism evidence="1 2">
    <name type="scientific">Chryseobacterium nematophagum</name>
    <dbReference type="NCBI Taxonomy" id="2305228"/>
    <lineage>
        <taxon>Bacteria</taxon>
        <taxon>Pseudomonadati</taxon>
        <taxon>Bacteroidota</taxon>
        <taxon>Flavobacteriia</taxon>
        <taxon>Flavobacteriales</taxon>
        <taxon>Weeksellaceae</taxon>
        <taxon>Chryseobacterium group</taxon>
        <taxon>Chryseobacterium</taxon>
    </lineage>
</organism>
<proteinExistence type="predicted"/>